<sequence length="324" mass="33650">MIVATLGRLSAVACYALVASALPSSPSASINENAACSTFGEWQCDSTGQKLVQCAYDGSNALVWYWSGAACSVLPKSPTTPLSQPDQVINAPSPVPAPAPVPQAESDDSADASQTSPSPSPSLINSPDIPEANLIAEPEALSLPNPLIGTTPAPQAQTQPVPTPTPAAPVPVPQADNSIEGTSSSNIILSGKGSGTYYYDYTNKVCPGFPAYPENNGITSCESSAPPYRTLSSRQTNDIVAIAIDQLSANKAGLCGKRVIVKYNGVPMQRKFFVWDACLACTGGVKLDFSLSALSEISDSACQLGVVPGISWDITDEQVIPYVP</sequence>
<feature type="compositionally biased region" description="Polar residues" evidence="1">
    <location>
        <begin position="78"/>
        <end position="87"/>
    </location>
</feature>
<name>A0A1Y2D266_9FUNG</name>
<feature type="compositionally biased region" description="Low complexity" evidence="1">
    <location>
        <begin position="150"/>
        <end position="160"/>
    </location>
</feature>
<dbReference type="InterPro" id="IPR036908">
    <property type="entry name" value="RlpA-like_sf"/>
</dbReference>
<feature type="region of interest" description="Disordered" evidence="1">
    <location>
        <begin position="143"/>
        <end position="184"/>
    </location>
</feature>
<evidence type="ECO:0000313" key="4">
    <source>
        <dbReference type="Proteomes" id="UP000193642"/>
    </source>
</evidence>
<evidence type="ECO:0000256" key="1">
    <source>
        <dbReference type="SAM" id="MobiDB-lite"/>
    </source>
</evidence>
<evidence type="ECO:0008006" key="5">
    <source>
        <dbReference type="Google" id="ProtNLM"/>
    </source>
</evidence>
<protein>
    <recommendedName>
        <fullName evidence="5">RlpA-like protein double-psi beta-barrel domain-containing protein</fullName>
    </recommendedName>
</protein>
<dbReference type="EMBL" id="MCGO01000002">
    <property type="protein sequence ID" value="ORY53297.1"/>
    <property type="molecule type" value="Genomic_DNA"/>
</dbReference>
<feature type="signal peptide" evidence="2">
    <location>
        <begin position="1"/>
        <end position="21"/>
    </location>
</feature>
<feature type="compositionally biased region" description="Pro residues" evidence="1">
    <location>
        <begin position="161"/>
        <end position="172"/>
    </location>
</feature>
<evidence type="ECO:0000313" key="3">
    <source>
        <dbReference type="EMBL" id="ORY53297.1"/>
    </source>
</evidence>
<gene>
    <name evidence="3" type="ORF">BCR33DRAFT_192576</name>
</gene>
<dbReference type="OrthoDB" id="2148095at2759"/>
<feature type="region of interest" description="Disordered" evidence="1">
    <location>
        <begin position="78"/>
        <end position="129"/>
    </location>
</feature>
<feature type="chain" id="PRO_5012169261" description="RlpA-like protein double-psi beta-barrel domain-containing protein" evidence="2">
    <location>
        <begin position="22"/>
        <end position="324"/>
    </location>
</feature>
<dbReference type="Gene3D" id="2.40.40.10">
    <property type="entry name" value="RlpA-like domain"/>
    <property type="match status" value="1"/>
</dbReference>
<dbReference type="AlphaFoldDB" id="A0A1Y2D266"/>
<keyword evidence="2" id="KW-0732">Signal</keyword>
<comment type="caution">
    <text evidence="3">The sequence shown here is derived from an EMBL/GenBank/DDBJ whole genome shotgun (WGS) entry which is preliminary data.</text>
</comment>
<accession>A0A1Y2D266</accession>
<proteinExistence type="predicted"/>
<dbReference type="Proteomes" id="UP000193642">
    <property type="component" value="Unassembled WGS sequence"/>
</dbReference>
<evidence type="ECO:0000256" key="2">
    <source>
        <dbReference type="SAM" id="SignalP"/>
    </source>
</evidence>
<reference evidence="3 4" key="1">
    <citation type="submission" date="2016-07" db="EMBL/GenBank/DDBJ databases">
        <title>Pervasive Adenine N6-methylation of Active Genes in Fungi.</title>
        <authorList>
            <consortium name="DOE Joint Genome Institute"/>
            <person name="Mondo S.J."/>
            <person name="Dannebaum R.O."/>
            <person name="Kuo R.C."/>
            <person name="Labutti K."/>
            <person name="Haridas S."/>
            <person name="Kuo A."/>
            <person name="Salamov A."/>
            <person name="Ahrendt S.R."/>
            <person name="Lipzen A."/>
            <person name="Sullivan W."/>
            <person name="Andreopoulos W.B."/>
            <person name="Clum A."/>
            <person name="Lindquist E."/>
            <person name="Daum C."/>
            <person name="Ramamoorthy G.K."/>
            <person name="Gryganskyi A."/>
            <person name="Culley D."/>
            <person name="Magnuson J.K."/>
            <person name="James T.Y."/>
            <person name="O'Malley M.A."/>
            <person name="Stajich J.E."/>
            <person name="Spatafora J.W."/>
            <person name="Visel A."/>
            <person name="Grigoriev I.V."/>
        </authorList>
    </citation>
    <scope>NUCLEOTIDE SEQUENCE [LARGE SCALE GENOMIC DNA]</scope>
    <source>
        <strain evidence="3 4">JEL800</strain>
    </source>
</reference>
<keyword evidence="4" id="KW-1185">Reference proteome</keyword>
<organism evidence="3 4">
    <name type="scientific">Rhizoclosmatium globosum</name>
    <dbReference type="NCBI Taxonomy" id="329046"/>
    <lineage>
        <taxon>Eukaryota</taxon>
        <taxon>Fungi</taxon>
        <taxon>Fungi incertae sedis</taxon>
        <taxon>Chytridiomycota</taxon>
        <taxon>Chytridiomycota incertae sedis</taxon>
        <taxon>Chytridiomycetes</taxon>
        <taxon>Chytridiales</taxon>
        <taxon>Chytriomycetaceae</taxon>
        <taxon>Rhizoclosmatium</taxon>
    </lineage>
</organism>